<dbReference type="PANTHER" id="PTHR30437">
    <property type="entry name" value="TRANSCRIPTION ELONGATION FACTOR GREA"/>
    <property type="match status" value="1"/>
</dbReference>
<comment type="caution">
    <text evidence="12">The sequence shown here is derived from an EMBL/GenBank/DDBJ whole genome shotgun (WGS) entry which is preliminary data.</text>
</comment>
<dbReference type="GO" id="GO:0003677">
    <property type="term" value="F:DNA binding"/>
    <property type="evidence" value="ECO:0007669"/>
    <property type="project" value="UniProtKB-UniRule"/>
</dbReference>
<protein>
    <recommendedName>
        <fullName evidence="2 8">Transcription elongation factor GreA</fullName>
    </recommendedName>
    <alternativeName>
        <fullName evidence="7 8">Transcript cleavage factor GreA</fullName>
    </alternativeName>
</protein>
<dbReference type="InterPro" id="IPR023459">
    <property type="entry name" value="Tscrpt_elong_fac_GreA/B_fam"/>
</dbReference>
<dbReference type="RefSeq" id="WP_107570654.1">
    <property type="nucleotide sequence ID" value="NZ_PYYB01000003.1"/>
</dbReference>
<evidence type="ECO:0000313" key="13">
    <source>
        <dbReference type="Proteomes" id="UP000240739"/>
    </source>
</evidence>
<keyword evidence="12" id="KW-0251">Elongation factor</keyword>
<feature type="domain" description="Transcription elongation factor GreA/GreB C-terminal" evidence="10">
    <location>
        <begin position="83"/>
        <end position="155"/>
    </location>
</feature>
<evidence type="ECO:0000259" key="10">
    <source>
        <dbReference type="Pfam" id="PF01272"/>
    </source>
</evidence>
<dbReference type="PANTHER" id="PTHR30437:SF4">
    <property type="entry name" value="TRANSCRIPTION ELONGATION FACTOR GREA"/>
    <property type="match status" value="1"/>
</dbReference>
<evidence type="ECO:0000256" key="8">
    <source>
        <dbReference type="HAMAP-Rule" id="MF_00105"/>
    </source>
</evidence>
<dbReference type="Proteomes" id="UP000240739">
    <property type="component" value="Unassembled WGS sequence"/>
</dbReference>
<feature type="domain" description="Transcription elongation factor GreA/GreB N-terminal" evidence="11">
    <location>
        <begin position="9"/>
        <end position="77"/>
    </location>
</feature>
<comment type="similarity">
    <text evidence="1 8 9">Belongs to the GreA/GreB family.</text>
</comment>
<dbReference type="InterPro" id="IPR036805">
    <property type="entry name" value="Tscrpt_elong_fac_GreA/B_N_sf"/>
</dbReference>
<evidence type="ECO:0000259" key="11">
    <source>
        <dbReference type="Pfam" id="PF03449"/>
    </source>
</evidence>
<dbReference type="GO" id="GO:0006354">
    <property type="term" value="P:DNA-templated transcription elongation"/>
    <property type="evidence" value="ECO:0007669"/>
    <property type="project" value="TreeGrafter"/>
</dbReference>
<keyword evidence="12" id="KW-0648">Protein biosynthesis</keyword>
<dbReference type="NCBIfam" id="NF001263">
    <property type="entry name" value="PRK00226.1-4"/>
    <property type="match status" value="1"/>
</dbReference>
<dbReference type="GO" id="GO:0070063">
    <property type="term" value="F:RNA polymerase binding"/>
    <property type="evidence" value="ECO:0007669"/>
    <property type="project" value="InterPro"/>
</dbReference>
<evidence type="ECO:0000313" key="12">
    <source>
        <dbReference type="EMBL" id="PTL55611.1"/>
    </source>
</evidence>
<evidence type="ECO:0000256" key="3">
    <source>
        <dbReference type="ARBA" id="ARBA00023015"/>
    </source>
</evidence>
<dbReference type="FunFam" id="3.10.50.30:FF:000001">
    <property type="entry name" value="Transcription elongation factor GreA"/>
    <property type="match status" value="1"/>
</dbReference>
<dbReference type="InterPro" id="IPR028624">
    <property type="entry name" value="Tscrpt_elong_fac_GreA/B"/>
</dbReference>
<sequence>MSTPGGEAITAEGLEALKAELHELETTARADIAKRISFARDMGDLKENAEYHIAKEDQGHLETKILRLQERLRNAVVVEASGTDVVGFGSTVTVRDETSGKEATYTIVGPTEADASAGKLSAESPVAIALVGAKAGDTVEVQTPRGGRPMAVLRIG</sequence>
<dbReference type="SUPFAM" id="SSF54534">
    <property type="entry name" value="FKBP-like"/>
    <property type="match status" value="1"/>
</dbReference>
<reference evidence="12 13" key="1">
    <citation type="submission" date="2018-03" db="EMBL/GenBank/DDBJ databases">
        <title>Aquarubrobacter algicola gen. nov., sp. nov., a novel actinobacterium isolated from shallow eutrophic lake during the end of cyanobacterial harmful algal blooms.</title>
        <authorList>
            <person name="Chun S.J."/>
        </authorList>
    </citation>
    <scope>NUCLEOTIDE SEQUENCE [LARGE SCALE GENOMIC DNA]</scope>
    <source>
        <strain evidence="12 13">Seoho-28</strain>
    </source>
</reference>
<dbReference type="Pfam" id="PF01272">
    <property type="entry name" value="GreA_GreB"/>
    <property type="match status" value="1"/>
</dbReference>
<dbReference type="OrthoDB" id="9797227at2"/>
<evidence type="ECO:0000256" key="2">
    <source>
        <dbReference type="ARBA" id="ARBA00013729"/>
    </source>
</evidence>
<comment type="function">
    <text evidence="6 8 9">Necessary for efficient RNA polymerase transcription elongation past template-encoded arresting sites. The arresting sites in DNA have the property of trapping a certain fraction of elongating RNA polymerases that pass through, resulting in locked ternary complexes. Cleavage of the nascent transcript by cleavage factors such as GreA or GreB allows the resumption of elongation from the new 3'terminus. GreA releases sequences of 2 to 3 nucleotides.</text>
</comment>
<evidence type="ECO:0000256" key="4">
    <source>
        <dbReference type="ARBA" id="ARBA00023125"/>
    </source>
</evidence>
<evidence type="ECO:0000256" key="5">
    <source>
        <dbReference type="ARBA" id="ARBA00023163"/>
    </source>
</evidence>
<evidence type="ECO:0000256" key="9">
    <source>
        <dbReference type="RuleBase" id="RU000556"/>
    </source>
</evidence>
<evidence type="ECO:0000256" key="1">
    <source>
        <dbReference type="ARBA" id="ARBA00008213"/>
    </source>
</evidence>
<dbReference type="InterPro" id="IPR006359">
    <property type="entry name" value="Tscrpt_elong_fac_GreA"/>
</dbReference>
<proteinExistence type="inferred from homology"/>
<dbReference type="AlphaFoldDB" id="A0A2T4UDN2"/>
<dbReference type="Gene3D" id="1.10.287.180">
    <property type="entry name" value="Transcription elongation factor, GreA/GreB, N-terminal domain"/>
    <property type="match status" value="1"/>
</dbReference>
<dbReference type="PIRSF" id="PIRSF006092">
    <property type="entry name" value="GreA_GreB"/>
    <property type="match status" value="1"/>
</dbReference>
<dbReference type="PROSITE" id="PS00829">
    <property type="entry name" value="GREAB_1"/>
    <property type="match status" value="1"/>
</dbReference>
<dbReference type="InterPro" id="IPR001437">
    <property type="entry name" value="Tscrpt_elong_fac_GreA/B_C"/>
</dbReference>
<dbReference type="SUPFAM" id="SSF46557">
    <property type="entry name" value="GreA transcript cleavage protein, N-terminal domain"/>
    <property type="match status" value="1"/>
</dbReference>
<evidence type="ECO:0000256" key="6">
    <source>
        <dbReference type="ARBA" id="ARBA00024916"/>
    </source>
</evidence>
<dbReference type="FunFam" id="1.10.287.180:FF:000001">
    <property type="entry name" value="Transcription elongation factor GreA"/>
    <property type="match status" value="1"/>
</dbReference>
<dbReference type="GO" id="GO:0032784">
    <property type="term" value="P:regulation of DNA-templated transcription elongation"/>
    <property type="evidence" value="ECO:0007669"/>
    <property type="project" value="UniProtKB-UniRule"/>
</dbReference>
<accession>A0A2T4UDN2</accession>
<dbReference type="PROSITE" id="PS00830">
    <property type="entry name" value="GREAB_2"/>
    <property type="match status" value="1"/>
</dbReference>
<dbReference type="NCBIfam" id="TIGR01462">
    <property type="entry name" value="greA"/>
    <property type="match status" value="1"/>
</dbReference>
<dbReference type="InterPro" id="IPR022691">
    <property type="entry name" value="Tscrpt_elong_fac_GreA/B_N"/>
</dbReference>
<dbReference type="Gene3D" id="3.10.50.30">
    <property type="entry name" value="Transcription elongation factor, GreA/GreB, C-terminal domain"/>
    <property type="match status" value="1"/>
</dbReference>
<dbReference type="InterPro" id="IPR018151">
    <property type="entry name" value="TF_GreA/GreB_CS"/>
</dbReference>
<organism evidence="12 13">
    <name type="scientific">Paraconexibacter algicola</name>
    <dbReference type="NCBI Taxonomy" id="2133960"/>
    <lineage>
        <taxon>Bacteria</taxon>
        <taxon>Bacillati</taxon>
        <taxon>Actinomycetota</taxon>
        <taxon>Thermoleophilia</taxon>
        <taxon>Solirubrobacterales</taxon>
        <taxon>Paraconexibacteraceae</taxon>
        <taxon>Paraconexibacter</taxon>
    </lineage>
</organism>
<dbReference type="InterPro" id="IPR036953">
    <property type="entry name" value="GreA/GreB_C_sf"/>
</dbReference>
<keyword evidence="13" id="KW-1185">Reference proteome</keyword>
<keyword evidence="3 8" id="KW-0805">Transcription regulation</keyword>
<dbReference type="Pfam" id="PF03449">
    <property type="entry name" value="GreA_GreB_N"/>
    <property type="match status" value="1"/>
</dbReference>
<evidence type="ECO:0000256" key="7">
    <source>
        <dbReference type="ARBA" id="ARBA00030776"/>
    </source>
</evidence>
<dbReference type="EMBL" id="PYYB01000003">
    <property type="protein sequence ID" value="PTL55611.1"/>
    <property type="molecule type" value="Genomic_DNA"/>
</dbReference>
<dbReference type="GO" id="GO:0003746">
    <property type="term" value="F:translation elongation factor activity"/>
    <property type="evidence" value="ECO:0007669"/>
    <property type="project" value="UniProtKB-KW"/>
</dbReference>
<keyword evidence="5 8" id="KW-0804">Transcription</keyword>
<keyword evidence="4 8" id="KW-0238">DNA-binding</keyword>
<name>A0A2T4UDN2_9ACTN</name>
<gene>
    <name evidence="8" type="primary">greA</name>
    <name evidence="12" type="ORF">C7Y72_18420</name>
</gene>
<dbReference type="HAMAP" id="MF_00105">
    <property type="entry name" value="GreA_GreB"/>
    <property type="match status" value="1"/>
</dbReference>